<organism evidence="1 2">
    <name type="scientific">Drosophila yakuba</name>
    <name type="common">Fruit fly</name>
    <dbReference type="NCBI Taxonomy" id="7245"/>
    <lineage>
        <taxon>Eukaryota</taxon>
        <taxon>Metazoa</taxon>
        <taxon>Ecdysozoa</taxon>
        <taxon>Arthropoda</taxon>
        <taxon>Hexapoda</taxon>
        <taxon>Insecta</taxon>
        <taxon>Pterygota</taxon>
        <taxon>Neoptera</taxon>
        <taxon>Endopterygota</taxon>
        <taxon>Diptera</taxon>
        <taxon>Brachycera</taxon>
        <taxon>Muscomorpha</taxon>
        <taxon>Ephydroidea</taxon>
        <taxon>Drosophilidae</taxon>
        <taxon>Drosophila</taxon>
        <taxon>Sophophora</taxon>
    </lineage>
</organism>
<dbReference type="EMBL" id="CM000157">
    <property type="protein sequence ID" value="KRJ98563.1"/>
    <property type="molecule type" value="Genomic_DNA"/>
</dbReference>
<sequence length="56" mass="6479">MRMRESQRIAPLNAGLSLLANVFLRILDIIPLKLPLQKTIRGVLRNRLNLHYANRS</sequence>
<gene>
    <name evidence="1" type="primary">Dyak\GE27515</name>
    <name evidence="1" type="synonym">GE27515</name>
    <name evidence="1" type="ORF">Dyak_GE27515</name>
</gene>
<evidence type="ECO:0000313" key="2">
    <source>
        <dbReference type="Proteomes" id="UP000002282"/>
    </source>
</evidence>
<dbReference type="KEGG" id="dya:Dyak_GE27515"/>
<name>A0A0R1DU66_DROYA</name>
<dbReference type="AlphaFoldDB" id="A0A0R1DU66"/>
<evidence type="ECO:0000313" key="1">
    <source>
        <dbReference type="EMBL" id="KRJ98563.1"/>
    </source>
</evidence>
<reference evidence="1 2" key="2">
    <citation type="journal article" date="2007" name="PLoS Biol.">
        <title>Principles of genome evolution in the Drosophila melanogaster species group.</title>
        <authorList>
            <person name="Ranz J.M."/>
            <person name="Maurin D."/>
            <person name="Chan Y.S."/>
            <person name="von Grotthuss M."/>
            <person name="Hillier L.W."/>
            <person name="Roote J."/>
            <person name="Ashburner M."/>
            <person name="Bergman C.M."/>
        </authorList>
    </citation>
    <scope>NUCLEOTIDE SEQUENCE [LARGE SCALE GENOMIC DNA]</scope>
    <source>
        <strain evidence="2">Tai18E2 / Tucson 14021-0261.01</strain>
    </source>
</reference>
<reference evidence="1 2" key="1">
    <citation type="journal article" date="2007" name="Nature">
        <title>Evolution of genes and genomes on the Drosophila phylogeny.</title>
        <authorList>
            <consortium name="Drosophila 12 Genomes Consortium"/>
            <person name="Clark A.G."/>
            <person name="Eisen M.B."/>
            <person name="Smith D.R."/>
            <person name="Bergman C.M."/>
            <person name="Oliver B."/>
            <person name="Markow T.A."/>
            <person name="Kaufman T.C."/>
            <person name="Kellis M."/>
            <person name="Gelbart W."/>
            <person name="Iyer V.N."/>
            <person name="Pollard D.A."/>
            <person name="Sackton T.B."/>
            <person name="Larracuente A.M."/>
            <person name="Singh N.D."/>
            <person name="Abad J.P."/>
            <person name="Abt D.N."/>
            <person name="Adryan B."/>
            <person name="Aguade M."/>
            <person name="Akashi H."/>
            <person name="Anderson W.W."/>
            <person name="Aquadro C.F."/>
            <person name="Ardell D.H."/>
            <person name="Arguello R."/>
            <person name="Artieri C.G."/>
            <person name="Barbash D.A."/>
            <person name="Barker D."/>
            <person name="Barsanti P."/>
            <person name="Batterham P."/>
            <person name="Batzoglou S."/>
            <person name="Begun D."/>
            <person name="Bhutkar A."/>
            <person name="Blanco E."/>
            <person name="Bosak S.A."/>
            <person name="Bradley R.K."/>
            <person name="Brand A.D."/>
            <person name="Brent M.R."/>
            <person name="Brooks A.N."/>
            <person name="Brown R.H."/>
            <person name="Butlin R.K."/>
            <person name="Caggese C."/>
            <person name="Calvi B.R."/>
            <person name="Bernardo de Carvalho A."/>
            <person name="Caspi A."/>
            <person name="Castrezana S."/>
            <person name="Celniker S.E."/>
            <person name="Chang J.L."/>
            <person name="Chapple C."/>
            <person name="Chatterji S."/>
            <person name="Chinwalla A."/>
            <person name="Civetta A."/>
            <person name="Clifton S.W."/>
            <person name="Comeron J.M."/>
            <person name="Costello J.C."/>
            <person name="Coyne J.A."/>
            <person name="Daub J."/>
            <person name="David R.G."/>
            <person name="Delcher A.L."/>
            <person name="Delehaunty K."/>
            <person name="Do C.B."/>
            <person name="Ebling H."/>
            <person name="Edwards K."/>
            <person name="Eickbush T."/>
            <person name="Evans J.D."/>
            <person name="Filipski A."/>
            <person name="Findeiss S."/>
            <person name="Freyhult E."/>
            <person name="Fulton L."/>
            <person name="Fulton R."/>
            <person name="Garcia A.C."/>
            <person name="Gardiner A."/>
            <person name="Garfield D.A."/>
            <person name="Garvin B.E."/>
            <person name="Gibson G."/>
            <person name="Gilbert D."/>
            <person name="Gnerre S."/>
            <person name="Godfrey J."/>
            <person name="Good R."/>
            <person name="Gotea V."/>
            <person name="Gravely B."/>
            <person name="Greenberg A.J."/>
            <person name="Griffiths-Jones S."/>
            <person name="Gross S."/>
            <person name="Guigo R."/>
            <person name="Gustafson E.A."/>
            <person name="Haerty W."/>
            <person name="Hahn M.W."/>
            <person name="Halligan D.L."/>
            <person name="Halpern A.L."/>
            <person name="Halter G.M."/>
            <person name="Han M.V."/>
            <person name="Heger A."/>
            <person name="Hillier L."/>
            <person name="Hinrichs A.S."/>
            <person name="Holmes I."/>
            <person name="Hoskins R.A."/>
            <person name="Hubisz M.J."/>
            <person name="Hultmark D."/>
            <person name="Huntley M.A."/>
            <person name="Jaffe D.B."/>
            <person name="Jagadeeshan S."/>
            <person name="Jeck W.R."/>
            <person name="Johnson J."/>
            <person name="Jones C.D."/>
            <person name="Jordan W.C."/>
            <person name="Karpen G.H."/>
            <person name="Kataoka E."/>
            <person name="Keightley P.D."/>
            <person name="Kheradpour P."/>
            <person name="Kirkness E.F."/>
            <person name="Koerich L.B."/>
            <person name="Kristiansen K."/>
            <person name="Kudrna D."/>
            <person name="Kulathinal R.J."/>
            <person name="Kumar S."/>
            <person name="Kwok R."/>
            <person name="Lander E."/>
            <person name="Langley C.H."/>
            <person name="Lapoint R."/>
            <person name="Lazzaro B.P."/>
            <person name="Lee S.J."/>
            <person name="Levesque L."/>
            <person name="Li R."/>
            <person name="Lin C.F."/>
            <person name="Lin M.F."/>
            <person name="Lindblad-Toh K."/>
            <person name="Llopart A."/>
            <person name="Long M."/>
            <person name="Low L."/>
            <person name="Lozovsky E."/>
            <person name="Lu J."/>
            <person name="Luo M."/>
            <person name="Machado C.A."/>
            <person name="Makalowski W."/>
            <person name="Marzo M."/>
            <person name="Matsuda M."/>
            <person name="Matzkin L."/>
            <person name="McAllister B."/>
            <person name="McBride C.S."/>
            <person name="McKernan B."/>
            <person name="McKernan K."/>
            <person name="Mendez-Lago M."/>
            <person name="Minx P."/>
            <person name="Mollenhauer M.U."/>
            <person name="Montooth K."/>
            <person name="Mount S.M."/>
            <person name="Mu X."/>
            <person name="Myers E."/>
            <person name="Negre B."/>
            <person name="Newfeld S."/>
            <person name="Nielsen R."/>
            <person name="Noor M.A."/>
            <person name="O'Grady P."/>
            <person name="Pachter L."/>
            <person name="Papaceit M."/>
            <person name="Parisi M.J."/>
            <person name="Parisi M."/>
            <person name="Parts L."/>
            <person name="Pedersen J.S."/>
            <person name="Pesole G."/>
            <person name="Phillippy A.M."/>
            <person name="Ponting C.P."/>
            <person name="Pop M."/>
            <person name="Porcelli D."/>
            <person name="Powell J.R."/>
            <person name="Prohaska S."/>
            <person name="Pruitt K."/>
            <person name="Puig M."/>
            <person name="Quesneville H."/>
            <person name="Ram K.R."/>
            <person name="Rand D."/>
            <person name="Rasmussen M.D."/>
            <person name="Reed L.K."/>
            <person name="Reenan R."/>
            <person name="Reily A."/>
            <person name="Remington K.A."/>
            <person name="Rieger T.T."/>
            <person name="Ritchie M.G."/>
            <person name="Robin C."/>
            <person name="Rogers Y.H."/>
            <person name="Rohde C."/>
            <person name="Rozas J."/>
            <person name="Rubenfield M.J."/>
            <person name="Ruiz A."/>
            <person name="Russo S."/>
            <person name="Salzberg S.L."/>
            <person name="Sanchez-Gracia A."/>
            <person name="Saranga D.J."/>
            <person name="Sato H."/>
            <person name="Schaeffer S.W."/>
            <person name="Schatz M.C."/>
            <person name="Schlenke T."/>
            <person name="Schwartz R."/>
            <person name="Segarra C."/>
            <person name="Singh R.S."/>
            <person name="Sirot L."/>
            <person name="Sirota M."/>
            <person name="Sisneros N.B."/>
            <person name="Smith C.D."/>
            <person name="Smith T.F."/>
            <person name="Spieth J."/>
            <person name="Stage D.E."/>
            <person name="Stark A."/>
            <person name="Stephan W."/>
            <person name="Strausberg R.L."/>
            <person name="Strempel S."/>
            <person name="Sturgill D."/>
            <person name="Sutton G."/>
            <person name="Sutton G.G."/>
            <person name="Tao W."/>
            <person name="Teichmann S."/>
            <person name="Tobari Y.N."/>
            <person name="Tomimura Y."/>
            <person name="Tsolas J.M."/>
            <person name="Valente V.L."/>
            <person name="Venter E."/>
            <person name="Venter J.C."/>
            <person name="Vicario S."/>
            <person name="Vieira F.G."/>
            <person name="Vilella A.J."/>
            <person name="Villasante A."/>
            <person name="Walenz B."/>
            <person name="Wang J."/>
            <person name="Wasserman M."/>
            <person name="Watts T."/>
            <person name="Wilson D."/>
            <person name="Wilson R.K."/>
            <person name="Wing R.A."/>
            <person name="Wolfner M.F."/>
            <person name="Wong A."/>
            <person name="Wong G.K."/>
            <person name="Wu C.I."/>
            <person name="Wu G."/>
            <person name="Yamamoto D."/>
            <person name="Yang H.P."/>
            <person name="Yang S.P."/>
            <person name="Yorke J.A."/>
            <person name="Yoshida K."/>
            <person name="Zdobnov E."/>
            <person name="Zhang P."/>
            <person name="Zhang Y."/>
            <person name="Zimin A.V."/>
            <person name="Baldwin J."/>
            <person name="Abdouelleil A."/>
            <person name="Abdulkadir J."/>
            <person name="Abebe A."/>
            <person name="Abera B."/>
            <person name="Abreu J."/>
            <person name="Acer S.C."/>
            <person name="Aftuck L."/>
            <person name="Alexander A."/>
            <person name="An P."/>
            <person name="Anderson E."/>
            <person name="Anderson S."/>
            <person name="Arachi H."/>
            <person name="Azer M."/>
            <person name="Bachantsang P."/>
            <person name="Barry A."/>
            <person name="Bayul T."/>
            <person name="Berlin A."/>
            <person name="Bessette D."/>
            <person name="Bloom T."/>
            <person name="Blye J."/>
            <person name="Boguslavskiy L."/>
            <person name="Bonnet C."/>
            <person name="Boukhgalter B."/>
            <person name="Bourzgui I."/>
            <person name="Brown A."/>
            <person name="Cahill P."/>
            <person name="Channer S."/>
            <person name="Cheshatsang Y."/>
            <person name="Chuda L."/>
            <person name="Citroen M."/>
            <person name="Collymore A."/>
            <person name="Cooke P."/>
            <person name="Costello M."/>
            <person name="D'Aco K."/>
            <person name="Daza R."/>
            <person name="De Haan G."/>
            <person name="DeGray S."/>
            <person name="DeMaso C."/>
            <person name="Dhargay N."/>
            <person name="Dooley K."/>
            <person name="Dooley E."/>
            <person name="Doricent M."/>
            <person name="Dorje P."/>
            <person name="Dorjee K."/>
            <person name="Dupes A."/>
            <person name="Elong R."/>
            <person name="Falk J."/>
            <person name="Farina A."/>
            <person name="Faro S."/>
            <person name="Ferguson D."/>
            <person name="Fisher S."/>
            <person name="Foley C.D."/>
            <person name="Franke A."/>
            <person name="Friedrich D."/>
            <person name="Gadbois L."/>
            <person name="Gearin G."/>
            <person name="Gearin C.R."/>
            <person name="Giannoukos G."/>
            <person name="Goode T."/>
            <person name="Graham J."/>
            <person name="Grandbois E."/>
            <person name="Grewal S."/>
            <person name="Gyaltsen K."/>
            <person name="Hafez N."/>
            <person name="Hagos B."/>
            <person name="Hall J."/>
            <person name="Henson C."/>
            <person name="Hollinger A."/>
            <person name="Honan T."/>
            <person name="Huard M.D."/>
            <person name="Hughes L."/>
            <person name="Hurhula B."/>
            <person name="Husby M.E."/>
            <person name="Kamat A."/>
            <person name="Kanga B."/>
            <person name="Kashin S."/>
            <person name="Khazanovich D."/>
            <person name="Kisner P."/>
            <person name="Lance K."/>
            <person name="Lara M."/>
            <person name="Lee W."/>
            <person name="Lennon N."/>
            <person name="Letendre F."/>
            <person name="LeVine R."/>
            <person name="Lipovsky A."/>
            <person name="Liu X."/>
            <person name="Liu J."/>
            <person name="Liu S."/>
            <person name="Lokyitsang T."/>
            <person name="Lokyitsang Y."/>
            <person name="Lubonja R."/>
            <person name="Lui A."/>
            <person name="MacDonald P."/>
            <person name="Magnisalis V."/>
            <person name="Maru K."/>
            <person name="Matthews C."/>
            <person name="McCusker W."/>
            <person name="McDonough S."/>
            <person name="Mehta T."/>
            <person name="Meldrim J."/>
            <person name="Meneus L."/>
            <person name="Mihai O."/>
            <person name="Mihalev A."/>
            <person name="Mihova T."/>
            <person name="Mittelman R."/>
            <person name="Mlenga V."/>
            <person name="Montmayeur A."/>
            <person name="Mulrain L."/>
            <person name="Navidi A."/>
            <person name="Naylor J."/>
            <person name="Negash T."/>
            <person name="Nguyen T."/>
            <person name="Nguyen N."/>
            <person name="Nicol R."/>
            <person name="Norbu C."/>
            <person name="Norbu N."/>
            <person name="Novod N."/>
            <person name="O'Neill B."/>
            <person name="Osman S."/>
            <person name="Markiewicz E."/>
            <person name="Oyono O.L."/>
            <person name="Patti C."/>
            <person name="Phunkhang P."/>
            <person name="Pierre F."/>
            <person name="Priest M."/>
            <person name="Raghuraman S."/>
            <person name="Rege F."/>
            <person name="Reyes R."/>
            <person name="Rise C."/>
            <person name="Rogov P."/>
            <person name="Ross K."/>
            <person name="Ryan E."/>
            <person name="Settipalli S."/>
            <person name="Shea T."/>
            <person name="Sherpa N."/>
            <person name="Shi L."/>
            <person name="Shih D."/>
            <person name="Sparrow T."/>
            <person name="Spaulding J."/>
            <person name="Stalker J."/>
            <person name="Stange-Thomann N."/>
            <person name="Stavropoulos S."/>
            <person name="Stone C."/>
            <person name="Strader C."/>
            <person name="Tesfaye S."/>
            <person name="Thomson T."/>
            <person name="Thoulutsang Y."/>
            <person name="Thoulutsang D."/>
            <person name="Topham K."/>
            <person name="Topping I."/>
            <person name="Tsamla T."/>
            <person name="Vassiliev H."/>
            <person name="Vo A."/>
            <person name="Wangchuk T."/>
            <person name="Wangdi T."/>
            <person name="Weiand M."/>
            <person name="Wilkinson J."/>
            <person name="Wilson A."/>
            <person name="Yadav S."/>
            <person name="Young G."/>
            <person name="Yu Q."/>
            <person name="Zembek L."/>
            <person name="Zhong D."/>
            <person name="Zimmer A."/>
            <person name="Zwirko Z."/>
            <person name="Jaffe D.B."/>
            <person name="Alvarez P."/>
            <person name="Brockman W."/>
            <person name="Butler J."/>
            <person name="Chin C."/>
            <person name="Gnerre S."/>
            <person name="Grabherr M."/>
            <person name="Kleber M."/>
            <person name="Mauceli E."/>
            <person name="MacCallum I."/>
        </authorList>
    </citation>
    <scope>NUCLEOTIDE SEQUENCE [LARGE SCALE GENOMIC DNA]</scope>
    <source>
        <strain evidence="2">Tai18E2 / Tucson 14021-0261.01</strain>
    </source>
</reference>
<protein>
    <submittedName>
        <fullName evidence="1">Uncharacterized protein</fullName>
    </submittedName>
</protein>
<keyword evidence="2" id="KW-1185">Reference proteome</keyword>
<proteinExistence type="predicted"/>
<accession>A0A0R1DU66</accession>
<dbReference type="Proteomes" id="UP000002282">
    <property type="component" value="Chromosome 2L"/>
</dbReference>